<evidence type="ECO:0000313" key="4">
    <source>
        <dbReference type="Proteomes" id="UP000653674"/>
    </source>
</evidence>
<accession>A0A8J3PKB6</accession>
<keyword evidence="4" id="KW-1185">Reference proteome</keyword>
<feature type="compositionally biased region" description="Basic and acidic residues" evidence="1">
    <location>
        <begin position="201"/>
        <end position="232"/>
    </location>
</feature>
<evidence type="ECO:0000256" key="2">
    <source>
        <dbReference type="SAM" id="Phobius"/>
    </source>
</evidence>
<proteinExistence type="predicted"/>
<feature type="compositionally biased region" description="Basic and acidic residues" evidence="1">
    <location>
        <begin position="108"/>
        <end position="126"/>
    </location>
</feature>
<sequence length="659" mass="70076">MTYGSEPRRRRWSSDSPRRTSATHPVSEDEDAENWLAGFRPTRADEQGDIPDPFGAAPADRLAPPAEGAPERRGRRRRAAPDAWDFGAAESAPEDFGAAESAPGDFGAAERGEQRADRFRPAPERPSRRRRAEPEPGGWGTAPPAYDPASDQPWAPRTEPRDLPSIDPTRPARRSAWGETTSEPASERGRHSAPLDPVAPEEPRYGRSGHEPADRPVRGRRRAPEPDDEPRGARPAPMPPPPAPPTRTTATASVPVRNTPQPSAPQAPQRPDPAASPALRMTASARVTPPGTARVPTGAPLDAPANGNGPRDGRRPGENTGAVRRRAVEDSGAVRRRTLEDSGAVRRRTLEDSGVLRRRTAEESGTSRRRAVDDSGAIRRRTLADSGVLRRRTAEESGTNRRRIPDTSGTRPGRARSQTAGQRASTRPLPGWLSKVLVVVAVLVLAAVGLGGYILINSQSQPAPTKPAASGAGAKARDISSRSVDPAPLTEQEVFSGKQVTAGSAKYQVLKTQATDCRTAATDDVATLLGDLGCSQVVRGTLKSGDSQFLITAGIFNLNDETGANKAYETIKPMLDAQKGRFTGLAAGDGTEAMVRAPTTLGWHPLGHFLAYSIVARADGKPIAADDPASKQAISDVVEGYLRDTVLAARAGGQVSTPK</sequence>
<reference evidence="3" key="1">
    <citation type="submission" date="2021-01" db="EMBL/GenBank/DDBJ databases">
        <title>Whole genome shotgun sequence of Planosporangium flavigriseum NBRC 105377.</title>
        <authorList>
            <person name="Komaki H."/>
            <person name="Tamura T."/>
        </authorList>
    </citation>
    <scope>NUCLEOTIDE SEQUENCE</scope>
    <source>
        <strain evidence="3">NBRC 105377</strain>
    </source>
</reference>
<keyword evidence="2" id="KW-0472">Membrane</keyword>
<feature type="compositionally biased region" description="Pro residues" evidence="1">
    <location>
        <begin position="262"/>
        <end position="271"/>
    </location>
</feature>
<protein>
    <submittedName>
        <fullName evidence="3">Uncharacterized protein</fullName>
    </submittedName>
</protein>
<organism evidence="3 4">
    <name type="scientific">Planosporangium flavigriseum</name>
    <dbReference type="NCBI Taxonomy" id="373681"/>
    <lineage>
        <taxon>Bacteria</taxon>
        <taxon>Bacillati</taxon>
        <taxon>Actinomycetota</taxon>
        <taxon>Actinomycetes</taxon>
        <taxon>Micromonosporales</taxon>
        <taxon>Micromonosporaceae</taxon>
        <taxon>Planosporangium</taxon>
    </lineage>
</organism>
<keyword evidence="2" id="KW-0812">Transmembrane</keyword>
<keyword evidence="2" id="KW-1133">Transmembrane helix</keyword>
<feature type="transmembrane region" description="Helical" evidence="2">
    <location>
        <begin position="432"/>
        <end position="456"/>
    </location>
</feature>
<name>A0A8J3PKB6_9ACTN</name>
<dbReference type="RefSeq" id="WP_168075524.1">
    <property type="nucleotide sequence ID" value="NZ_BAAAQJ010000019.1"/>
</dbReference>
<feature type="region of interest" description="Disordered" evidence="1">
    <location>
        <begin position="459"/>
        <end position="489"/>
    </location>
</feature>
<dbReference type="AlphaFoldDB" id="A0A8J3PKB6"/>
<feature type="compositionally biased region" description="Pro residues" evidence="1">
    <location>
        <begin position="236"/>
        <end position="245"/>
    </location>
</feature>
<feature type="compositionally biased region" description="Basic and acidic residues" evidence="1">
    <location>
        <begin position="326"/>
        <end position="377"/>
    </location>
</feature>
<evidence type="ECO:0000313" key="3">
    <source>
        <dbReference type="EMBL" id="GIG72662.1"/>
    </source>
</evidence>
<feature type="compositionally biased region" description="Basic and acidic residues" evidence="1">
    <location>
        <begin position="392"/>
        <end position="405"/>
    </location>
</feature>
<comment type="caution">
    <text evidence="3">The sequence shown here is derived from an EMBL/GenBank/DDBJ whole genome shotgun (WGS) entry which is preliminary data.</text>
</comment>
<dbReference type="Proteomes" id="UP000653674">
    <property type="component" value="Unassembled WGS sequence"/>
</dbReference>
<evidence type="ECO:0000256" key="1">
    <source>
        <dbReference type="SAM" id="MobiDB-lite"/>
    </source>
</evidence>
<feature type="compositionally biased region" description="Polar residues" evidence="1">
    <location>
        <begin position="416"/>
        <end position="425"/>
    </location>
</feature>
<feature type="region of interest" description="Disordered" evidence="1">
    <location>
        <begin position="1"/>
        <end position="427"/>
    </location>
</feature>
<gene>
    <name evidence="3" type="ORF">Pfl04_10660</name>
</gene>
<dbReference type="EMBL" id="BONU01000005">
    <property type="protein sequence ID" value="GIG72662.1"/>
    <property type="molecule type" value="Genomic_DNA"/>
</dbReference>